<dbReference type="InterPro" id="IPR027417">
    <property type="entry name" value="P-loop_NTPase"/>
</dbReference>
<feature type="domain" description="Nephrocystin 3-like N-terminal" evidence="3">
    <location>
        <begin position="74"/>
        <end position="238"/>
    </location>
</feature>
<proteinExistence type="predicted"/>
<protein>
    <recommendedName>
        <fullName evidence="6">NACHT domain-containing protein</fullName>
    </recommendedName>
</protein>
<keyword evidence="1" id="KW-0677">Repeat</keyword>
<evidence type="ECO:0008006" key="6">
    <source>
        <dbReference type="Google" id="ProtNLM"/>
    </source>
</evidence>
<reference evidence="4" key="1">
    <citation type="submission" date="2023-06" db="EMBL/GenBank/DDBJ databases">
        <title>Conoideocrella luteorostrata (Hypocreales: Clavicipitaceae), a potential biocontrol fungus for elongate hemlock scale in United States Christmas tree production areas.</title>
        <authorList>
            <person name="Barrett H."/>
            <person name="Lovett B."/>
            <person name="Macias A.M."/>
            <person name="Stajich J.E."/>
            <person name="Kasson M.T."/>
        </authorList>
    </citation>
    <scope>NUCLEOTIDE SEQUENCE</scope>
    <source>
        <strain evidence="4">ARSEF 14590</strain>
    </source>
</reference>
<comment type="caution">
    <text evidence="4">The sequence shown here is derived from an EMBL/GenBank/DDBJ whole genome shotgun (WGS) entry which is preliminary data.</text>
</comment>
<dbReference type="SUPFAM" id="SSF52540">
    <property type="entry name" value="P-loop containing nucleoside triphosphate hydrolases"/>
    <property type="match status" value="1"/>
</dbReference>
<dbReference type="Proteomes" id="UP001251528">
    <property type="component" value="Unassembled WGS sequence"/>
</dbReference>
<evidence type="ECO:0000256" key="1">
    <source>
        <dbReference type="ARBA" id="ARBA00022737"/>
    </source>
</evidence>
<evidence type="ECO:0000259" key="3">
    <source>
        <dbReference type="Pfam" id="PF24883"/>
    </source>
</evidence>
<dbReference type="AlphaFoldDB" id="A0AAJ0CXN9"/>
<evidence type="ECO:0000313" key="5">
    <source>
        <dbReference type="Proteomes" id="UP001251528"/>
    </source>
</evidence>
<gene>
    <name evidence="4" type="ORF">QQS21_002459</name>
</gene>
<dbReference type="Pfam" id="PF24883">
    <property type="entry name" value="NPHP3_N"/>
    <property type="match status" value="1"/>
</dbReference>
<accession>A0AAJ0CXN9</accession>
<keyword evidence="5" id="KW-1185">Reference proteome</keyword>
<dbReference type="Gene3D" id="3.40.50.300">
    <property type="entry name" value="P-loop containing nucleotide triphosphate hydrolases"/>
    <property type="match status" value="1"/>
</dbReference>
<dbReference type="PANTHER" id="PTHR10039">
    <property type="entry name" value="AMELOGENIN"/>
    <property type="match status" value="1"/>
</dbReference>
<dbReference type="InterPro" id="IPR054471">
    <property type="entry name" value="GPIID_WHD"/>
</dbReference>
<evidence type="ECO:0000313" key="4">
    <source>
        <dbReference type="EMBL" id="KAK2608979.1"/>
    </source>
</evidence>
<dbReference type="PANTHER" id="PTHR10039:SF15">
    <property type="entry name" value="NACHT DOMAIN-CONTAINING PROTEIN"/>
    <property type="match status" value="1"/>
</dbReference>
<feature type="domain" description="GPI inositol-deacylase winged helix" evidence="2">
    <location>
        <begin position="346"/>
        <end position="426"/>
    </location>
</feature>
<organism evidence="4 5">
    <name type="scientific">Conoideocrella luteorostrata</name>
    <dbReference type="NCBI Taxonomy" id="1105319"/>
    <lineage>
        <taxon>Eukaryota</taxon>
        <taxon>Fungi</taxon>
        <taxon>Dikarya</taxon>
        <taxon>Ascomycota</taxon>
        <taxon>Pezizomycotina</taxon>
        <taxon>Sordariomycetes</taxon>
        <taxon>Hypocreomycetidae</taxon>
        <taxon>Hypocreales</taxon>
        <taxon>Clavicipitaceae</taxon>
        <taxon>Conoideocrella</taxon>
    </lineage>
</organism>
<dbReference type="EMBL" id="JASWJB010000029">
    <property type="protein sequence ID" value="KAK2608979.1"/>
    <property type="molecule type" value="Genomic_DNA"/>
</dbReference>
<sequence>MTSAAYAKDLLRRITPRQIEEEKRIHEVLSVVQQEVQHLVKIQIDRHFESVLDWLTPIDYSSKQNDVFHRHQPETCQWLFSTEQFQDWLKNKGQILFCPGVPGAGKTTLTSVAVNQLQALFHDDPTVGIAYVYCSYEREDDQATRHIVASLLKQLSLRQGSLPEPVEFLHKRHKDKTGPDCAQMVKTLEAVVSLYSRVYILVDALDECQASQGFRTALVSMLLGLCTTCRANLFATSRCIPEVSNMFQTSVTLEVRASEPDLRRYLEAQVCGFPRFVRRNLDLQQEIATTIINAVDGIFLLATLCVDSINDQVSVKDVRATLSDLPRGSKLYDRAYSGALRRIENQSSNQERLAKKVLMWIVCAKRPLKPLELQEALTVEIGEPTVDEDNRPDIEDMVSLCAGLVTIDEESNVIRLIHYTAHEYLQRTLITWYPLAQTDITSCCVTYLSMPMFHGGFSEPADNISIQDRPYPLFDYAARYWVTHARTVSQEPQLVSGFLASPSKIPASSLLWAAKSADQLLYSGSAKEA</sequence>
<dbReference type="InterPro" id="IPR056884">
    <property type="entry name" value="NPHP3-like_N"/>
</dbReference>
<evidence type="ECO:0000259" key="2">
    <source>
        <dbReference type="Pfam" id="PF22939"/>
    </source>
</evidence>
<name>A0AAJ0CXN9_9HYPO</name>
<dbReference type="Pfam" id="PF22939">
    <property type="entry name" value="WHD_GPIID"/>
    <property type="match status" value="1"/>
</dbReference>